<dbReference type="AlphaFoldDB" id="A0AAD9I8G7"/>
<evidence type="ECO:0000313" key="1">
    <source>
        <dbReference type="EMBL" id="KAK2072500.1"/>
    </source>
</evidence>
<gene>
    <name evidence="1" type="ORF">P8C59_006850</name>
</gene>
<dbReference type="EMBL" id="JAQQPM010000006">
    <property type="protein sequence ID" value="KAK2072500.1"/>
    <property type="molecule type" value="Genomic_DNA"/>
</dbReference>
<evidence type="ECO:0000313" key="2">
    <source>
        <dbReference type="Proteomes" id="UP001217918"/>
    </source>
</evidence>
<proteinExistence type="predicted"/>
<protein>
    <submittedName>
        <fullName evidence="1">Uncharacterized protein</fullName>
    </submittedName>
</protein>
<sequence length="87" mass="9309">MQSARPDHRGLRLPKGLAAAKLEPDSGSGYFQFPAIRNPCAAVIQGPGQTTPPTIRAAAIFQTPSPSELRRSTAAHYRPVCKALMPI</sequence>
<comment type="caution">
    <text evidence="1">The sequence shown here is derived from an EMBL/GenBank/DDBJ whole genome shotgun (WGS) entry which is preliminary data.</text>
</comment>
<organism evidence="1 2">
    <name type="scientific">Phyllachora maydis</name>
    <dbReference type="NCBI Taxonomy" id="1825666"/>
    <lineage>
        <taxon>Eukaryota</taxon>
        <taxon>Fungi</taxon>
        <taxon>Dikarya</taxon>
        <taxon>Ascomycota</taxon>
        <taxon>Pezizomycotina</taxon>
        <taxon>Sordariomycetes</taxon>
        <taxon>Sordariomycetidae</taxon>
        <taxon>Phyllachorales</taxon>
        <taxon>Phyllachoraceae</taxon>
        <taxon>Phyllachora</taxon>
    </lineage>
</organism>
<dbReference type="Proteomes" id="UP001217918">
    <property type="component" value="Unassembled WGS sequence"/>
</dbReference>
<keyword evidence="2" id="KW-1185">Reference proteome</keyword>
<name>A0AAD9I8G7_9PEZI</name>
<reference evidence="1" key="1">
    <citation type="journal article" date="2023" name="Mol. Plant Microbe Interact.">
        <title>Elucidating the Obligate Nature and Biological Capacity of an Invasive Fungal Corn Pathogen.</title>
        <authorList>
            <person name="MacCready J.S."/>
            <person name="Roggenkamp E.M."/>
            <person name="Gdanetz K."/>
            <person name="Chilvers M.I."/>
        </authorList>
    </citation>
    <scope>NUCLEOTIDE SEQUENCE</scope>
    <source>
        <strain evidence="1">PM02</strain>
    </source>
</reference>
<accession>A0AAD9I8G7</accession>